<comment type="similarity">
    <text evidence="1">Belongs to the thiolase-like superfamily. Thiolase family.</text>
</comment>
<dbReference type="Ensembl" id="ENSNPET00000009270.1">
    <property type="protein sequence ID" value="ENSNPEP00000009042.1"/>
    <property type="gene ID" value="ENSNPEG00000006802.1"/>
</dbReference>
<evidence type="ECO:0000259" key="4">
    <source>
        <dbReference type="Pfam" id="PF00108"/>
    </source>
</evidence>
<keyword evidence="3" id="KW-0012">Acyltransferase</keyword>
<dbReference type="PANTHER" id="PTHR18919">
    <property type="entry name" value="ACETYL-COA C-ACYLTRANSFERASE"/>
    <property type="match status" value="1"/>
</dbReference>
<keyword evidence="6" id="KW-1185">Reference proteome</keyword>
<name>A0A8C6Z8L9_NOTPE</name>
<dbReference type="Proteomes" id="UP000694420">
    <property type="component" value="Unplaced"/>
</dbReference>
<accession>A0A8C6Z8L9</accession>
<evidence type="ECO:0000256" key="1">
    <source>
        <dbReference type="ARBA" id="ARBA00010982"/>
    </source>
</evidence>
<dbReference type="CDD" id="cd00751">
    <property type="entry name" value="thiolase"/>
    <property type="match status" value="1"/>
</dbReference>
<evidence type="ECO:0000313" key="5">
    <source>
        <dbReference type="Ensembl" id="ENSNPEP00000009042.1"/>
    </source>
</evidence>
<evidence type="ECO:0000256" key="3">
    <source>
        <dbReference type="ARBA" id="ARBA00023315"/>
    </source>
</evidence>
<organism evidence="5 6">
    <name type="scientific">Nothoprocta perdicaria</name>
    <name type="common">Chilean tinamou</name>
    <name type="synonym">Crypturus perdicarius</name>
    <dbReference type="NCBI Taxonomy" id="30464"/>
    <lineage>
        <taxon>Eukaryota</taxon>
        <taxon>Metazoa</taxon>
        <taxon>Chordata</taxon>
        <taxon>Craniata</taxon>
        <taxon>Vertebrata</taxon>
        <taxon>Euteleostomi</taxon>
        <taxon>Archelosauria</taxon>
        <taxon>Archosauria</taxon>
        <taxon>Dinosauria</taxon>
        <taxon>Saurischia</taxon>
        <taxon>Theropoda</taxon>
        <taxon>Coelurosauria</taxon>
        <taxon>Aves</taxon>
        <taxon>Palaeognathae</taxon>
        <taxon>Tinamiformes</taxon>
        <taxon>Tinamidae</taxon>
        <taxon>Nothoprocta</taxon>
    </lineage>
</organism>
<proteinExistence type="inferred from homology"/>
<dbReference type="InterPro" id="IPR002155">
    <property type="entry name" value="Thiolase"/>
</dbReference>
<evidence type="ECO:0000313" key="6">
    <source>
        <dbReference type="Proteomes" id="UP000694420"/>
    </source>
</evidence>
<dbReference type="InterPro" id="IPR020616">
    <property type="entry name" value="Thiolase_N"/>
</dbReference>
<dbReference type="InterPro" id="IPR016039">
    <property type="entry name" value="Thiolase-like"/>
</dbReference>
<evidence type="ECO:0000256" key="2">
    <source>
        <dbReference type="ARBA" id="ARBA00022679"/>
    </source>
</evidence>
<dbReference type="Gene3D" id="3.40.47.10">
    <property type="match status" value="2"/>
</dbReference>
<feature type="domain" description="Thiolase N-terminal" evidence="4">
    <location>
        <begin position="6"/>
        <end position="214"/>
    </location>
</feature>
<dbReference type="AlphaFoldDB" id="A0A8C6Z8L9"/>
<dbReference type="SUPFAM" id="SSF53901">
    <property type="entry name" value="Thiolase-like"/>
    <property type="match status" value="1"/>
</dbReference>
<reference evidence="5" key="2">
    <citation type="submission" date="2025-09" db="UniProtKB">
        <authorList>
            <consortium name="Ensembl"/>
        </authorList>
    </citation>
    <scope>IDENTIFICATION</scope>
</reference>
<dbReference type="PANTHER" id="PTHR18919:SF107">
    <property type="entry name" value="ACETYL-COA ACETYLTRANSFERASE, CYTOSOLIC"/>
    <property type="match status" value="1"/>
</dbReference>
<sequence>MSADPVVFVGAARTAVGSFNGALSALHAHELGAAAIREALRRARVAAEDVSEVIVGQVLPAGAGQNPARQASVAAGIPYAVPAWSCQMICGSGLKAVCLAAQSILVGDASIVVAGGMESMSKAPHVIHMRDGVKMGEASLKDTIIHDGLTDAFYQFHMGITAENVANQWQVSRVEQDQLAVQSQNRAEAAQKAGHFAKEIVPVLVPSRKGMCEWITTTTFK</sequence>
<dbReference type="Pfam" id="PF00108">
    <property type="entry name" value="Thiolase_N"/>
    <property type="match status" value="1"/>
</dbReference>
<dbReference type="GO" id="GO:0016747">
    <property type="term" value="F:acyltransferase activity, transferring groups other than amino-acyl groups"/>
    <property type="evidence" value="ECO:0007669"/>
    <property type="project" value="InterPro"/>
</dbReference>
<reference evidence="5" key="1">
    <citation type="submission" date="2025-08" db="UniProtKB">
        <authorList>
            <consortium name="Ensembl"/>
        </authorList>
    </citation>
    <scope>IDENTIFICATION</scope>
</reference>
<keyword evidence="2" id="KW-0808">Transferase</keyword>
<protein>
    <recommendedName>
        <fullName evidence="4">Thiolase N-terminal domain-containing protein</fullName>
    </recommendedName>
</protein>